<dbReference type="EMBL" id="BGPR01047724">
    <property type="protein sequence ID" value="GBO24773.1"/>
    <property type="molecule type" value="Genomic_DNA"/>
</dbReference>
<protein>
    <submittedName>
        <fullName evidence="1">Uncharacterized protein</fullName>
    </submittedName>
</protein>
<evidence type="ECO:0000313" key="2">
    <source>
        <dbReference type="Proteomes" id="UP000499080"/>
    </source>
</evidence>
<evidence type="ECO:0000313" key="1">
    <source>
        <dbReference type="EMBL" id="GBO24773.1"/>
    </source>
</evidence>
<name>A0A4Y2VHI3_ARAVE</name>
<keyword evidence="2" id="KW-1185">Reference proteome</keyword>
<dbReference type="PANTHER" id="PTHR38681:SF1">
    <property type="entry name" value="RETROVIRUS-RELATED POL POLYPROTEIN FROM TRANSPOSON 412-LIKE PROTEIN"/>
    <property type="match status" value="1"/>
</dbReference>
<dbReference type="GO" id="GO:0003676">
    <property type="term" value="F:nucleic acid binding"/>
    <property type="evidence" value="ECO:0007669"/>
    <property type="project" value="InterPro"/>
</dbReference>
<sequence>MGATLHSWSKVIVILDHIIQETSQRFEHVKLNLTGPFTPSNGYSYCLAMIDRFTSWRESQLLKDDIILKPCDSKRTSPSIQKCYKVSPYRTQDRNTPHHLSRSSSLLLRKMYSALGRTSFGTAVRLPGQLFDVLKPDSNLVDFVAKLKSHVQLLRPQPLKNHAKSPIFIHPELLKSSHIFLRRDMVSHPLQQPYDGPYRVLQRKEKEFHPDINCKHL</sequence>
<dbReference type="OrthoDB" id="10302780at2759"/>
<dbReference type="InterPro" id="IPR036397">
    <property type="entry name" value="RNaseH_sf"/>
</dbReference>
<dbReference type="Proteomes" id="UP000499080">
    <property type="component" value="Unassembled WGS sequence"/>
</dbReference>
<gene>
    <name evidence="1" type="ORF">AVEN_17151_1</name>
</gene>
<reference evidence="1 2" key="1">
    <citation type="journal article" date="2019" name="Sci. Rep.">
        <title>Orb-weaving spider Araneus ventricosus genome elucidates the spidroin gene catalogue.</title>
        <authorList>
            <person name="Kono N."/>
            <person name="Nakamura H."/>
            <person name="Ohtoshi R."/>
            <person name="Moran D.A.P."/>
            <person name="Shinohara A."/>
            <person name="Yoshida Y."/>
            <person name="Fujiwara M."/>
            <person name="Mori M."/>
            <person name="Tomita M."/>
            <person name="Arakawa K."/>
        </authorList>
    </citation>
    <scope>NUCLEOTIDE SEQUENCE [LARGE SCALE GENOMIC DNA]</scope>
</reference>
<proteinExistence type="predicted"/>
<accession>A0A4Y2VHI3</accession>
<comment type="caution">
    <text evidence="1">The sequence shown here is derived from an EMBL/GenBank/DDBJ whole genome shotgun (WGS) entry which is preliminary data.</text>
</comment>
<dbReference type="AlphaFoldDB" id="A0A4Y2VHI3"/>
<dbReference type="Gene3D" id="3.30.420.10">
    <property type="entry name" value="Ribonuclease H-like superfamily/Ribonuclease H"/>
    <property type="match status" value="1"/>
</dbReference>
<organism evidence="1 2">
    <name type="scientific">Araneus ventricosus</name>
    <name type="common">Orbweaver spider</name>
    <name type="synonym">Epeira ventricosa</name>
    <dbReference type="NCBI Taxonomy" id="182803"/>
    <lineage>
        <taxon>Eukaryota</taxon>
        <taxon>Metazoa</taxon>
        <taxon>Ecdysozoa</taxon>
        <taxon>Arthropoda</taxon>
        <taxon>Chelicerata</taxon>
        <taxon>Arachnida</taxon>
        <taxon>Araneae</taxon>
        <taxon>Araneomorphae</taxon>
        <taxon>Entelegynae</taxon>
        <taxon>Araneoidea</taxon>
        <taxon>Araneidae</taxon>
        <taxon>Araneus</taxon>
    </lineage>
</organism>
<dbReference type="PANTHER" id="PTHR38681">
    <property type="entry name" value="RETROVIRUS-RELATED POL POLYPROTEIN FROM TRANSPOSON 412-LIKE PROTEIN-RELATED"/>
    <property type="match status" value="1"/>
</dbReference>